<evidence type="ECO:0000313" key="3">
    <source>
        <dbReference type="Proteomes" id="UP000240572"/>
    </source>
</evidence>
<sequence>MKRYWLLCLLLLVSYTPSPARQAAVRPARTYTFVPETVFPMGSRPMRVTATFQLVITRDKVTSYLPYFGSADAPAYGNNNGPGDFTLLQFDYSEEPGKKGATIIRITPRDKGDVRRIEMTYFPGSAYADVSLIFNRRQSIRYRGQVTVSGTAGR</sequence>
<dbReference type="InterPro" id="IPR025347">
    <property type="entry name" value="DUF4251"/>
</dbReference>
<dbReference type="EMBL" id="PYGD01000002">
    <property type="protein sequence ID" value="PSK93447.1"/>
    <property type="molecule type" value="Genomic_DNA"/>
</dbReference>
<evidence type="ECO:0000313" key="2">
    <source>
        <dbReference type="EMBL" id="PSK93447.1"/>
    </source>
</evidence>
<comment type="caution">
    <text evidence="2">The sequence shown here is derived from an EMBL/GenBank/DDBJ whole genome shotgun (WGS) entry which is preliminary data.</text>
</comment>
<accession>A0A2P8D8D6</accession>
<dbReference type="Proteomes" id="UP000240572">
    <property type="component" value="Unassembled WGS sequence"/>
</dbReference>
<feature type="chain" id="PRO_5015110571" evidence="1">
    <location>
        <begin position="24"/>
        <end position="154"/>
    </location>
</feature>
<evidence type="ECO:0000256" key="1">
    <source>
        <dbReference type="SAM" id="SignalP"/>
    </source>
</evidence>
<dbReference type="Pfam" id="PF14059">
    <property type="entry name" value="DUF4251"/>
    <property type="match status" value="1"/>
</dbReference>
<dbReference type="OrthoDB" id="1097715at2"/>
<organism evidence="2 3">
    <name type="scientific">Taibaiella chishuiensis</name>
    <dbReference type="NCBI Taxonomy" id="1434707"/>
    <lineage>
        <taxon>Bacteria</taxon>
        <taxon>Pseudomonadati</taxon>
        <taxon>Bacteroidota</taxon>
        <taxon>Chitinophagia</taxon>
        <taxon>Chitinophagales</taxon>
        <taxon>Chitinophagaceae</taxon>
        <taxon>Taibaiella</taxon>
    </lineage>
</organism>
<protein>
    <submittedName>
        <fullName evidence="2">Uncharacterized protein DUF4251</fullName>
    </submittedName>
</protein>
<feature type="signal peptide" evidence="1">
    <location>
        <begin position="1"/>
        <end position="23"/>
    </location>
</feature>
<dbReference type="Gene3D" id="2.40.128.410">
    <property type="match status" value="1"/>
</dbReference>
<dbReference type="AlphaFoldDB" id="A0A2P8D8D6"/>
<gene>
    <name evidence="2" type="ORF">B0I18_102417</name>
</gene>
<proteinExistence type="predicted"/>
<keyword evidence="3" id="KW-1185">Reference proteome</keyword>
<keyword evidence="1" id="KW-0732">Signal</keyword>
<reference evidence="2 3" key="1">
    <citation type="submission" date="2018-03" db="EMBL/GenBank/DDBJ databases">
        <title>Genomic Encyclopedia of Type Strains, Phase III (KMG-III): the genomes of soil and plant-associated and newly described type strains.</title>
        <authorList>
            <person name="Whitman W."/>
        </authorList>
    </citation>
    <scope>NUCLEOTIDE SEQUENCE [LARGE SCALE GENOMIC DNA]</scope>
    <source>
        <strain evidence="2 3">CGMCC 1.12700</strain>
    </source>
</reference>
<name>A0A2P8D8D6_9BACT</name>
<dbReference type="RefSeq" id="WP_106522448.1">
    <property type="nucleotide sequence ID" value="NZ_PYGD01000002.1"/>
</dbReference>